<name>L2GII5_COLFN</name>
<sequence length="225" mass="24684">MDVIPVICQALGADSTPLEGLQVNFYTSTLHYQTTTTRDGRIQEWILVSGAGQPQTRIPQHGQSRCRIHFELAWDDQCPICPGASVDFRLFDNVIYYITIYVIHGAFNIYYETGPNLASSILSGQWPTNRVAGHTQQSNVAMDETTFPVLHKLQTSFSNPRATEPVLVTGAGSNATPPGAAETSQQNTPSAAETAPKRGRRRKAAEESKQGEPKRGKRRRTAQAG</sequence>
<dbReference type="AlphaFoldDB" id="L2GII5"/>
<evidence type="ECO:0000313" key="3">
    <source>
        <dbReference type="EMBL" id="KAF4486952.1"/>
    </source>
</evidence>
<proteinExistence type="predicted"/>
<organism evidence="2">
    <name type="scientific">Colletotrichum fructicola (strain Nara gc5)</name>
    <name type="common">Anthracnose fungus</name>
    <name type="synonym">Colletotrichum gloeosporioides (strain Nara gc5)</name>
    <dbReference type="NCBI Taxonomy" id="1213859"/>
    <lineage>
        <taxon>Eukaryota</taxon>
        <taxon>Fungi</taxon>
        <taxon>Dikarya</taxon>
        <taxon>Ascomycota</taxon>
        <taxon>Pezizomycotina</taxon>
        <taxon>Sordariomycetes</taxon>
        <taxon>Hypocreomycetidae</taxon>
        <taxon>Glomerellales</taxon>
        <taxon>Glomerellaceae</taxon>
        <taxon>Colletotrichum</taxon>
        <taxon>Colletotrichum gloeosporioides species complex</taxon>
    </lineage>
</organism>
<protein>
    <submittedName>
        <fullName evidence="2">Uncharacterized protein</fullName>
    </submittedName>
</protein>
<reference evidence="3 4" key="2">
    <citation type="submission" date="2012-08" db="EMBL/GenBank/DDBJ databases">
        <authorList>
            <person name="Gan P.H.P."/>
            <person name="Ikeda K."/>
            <person name="Irieda H."/>
            <person name="Narusaka M."/>
            <person name="O'Connell R.J."/>
            <person name="Narusaka Y."/>
            <person name="Takano Y."/>
            <person name="Kubo Y."/>
            <person name="Shirasu K."/>
        </authorList>
    </citation>
    <scope>NUCLEOTIDE SEQUENCE [LARGE SCALE GENOMIC DNA]</scope>
    <source>
        <strain evidence="3 4">Nara gc5</strain>
    </source>
</reference>
<dbReference type="EMBL" id="KB020210">
    <property type="protein sequence ID" value="ELA38454.1"/>
    <property type="molecule type" value="Genomic_DNA"/>
</dbReference>
<reference evidence="2" key="1">
    <citation type="submission" date="2012-08" db="EMBL/GenBank/DDBJ databases">
        <title>Genome analysis of Colletotrichum orbiculare and Colletotrichum fructicola.</title>
        <authorList>
            <person name="Gan P.H.P."/>
            <person name="Ikeda K."/>
            <person name="Irieda H."/>
            <person name="Narusaka M."/>
            <person name="O'Connell R.J."/>
            <person name="Narusaka Y."/>
            <person name="Takano Y."/>
            <person name="Kubo Y."/>
            <person name="Shirasu K."/>
        </authorList>
    </citation>
    <scope>NUCLEOTIDE SEQUENCE</scope>
    <source>
        <strain evidence="2">Nara gc5</strain>
    </source>
</reference>
<dbReference type="Proteomes" id="UP000011096">
    <property type="component" value="Unassembled WGS sequence"/>
</dbReference>
<dbReference type="OrthoDB" id="10286393at2759"/>
<accession>L2GII5</accession>
<keyword evidence="4" id="KW-1185">Reference proteome</keyword>
<reference evidence="3 4" key="3">
    <citation type="submission" date="2020-04" db="EMBL/GenBank/DDBJ databases">
        <title>Genome sequencing and assembly of multiple isolates from the Colletotrichum gloeosporioides species complex.</title>
        <authorList>
            <person name="Gan P."/>
            <person name="Shirasu K."/>
        </authorList>
    </citation>
    <scope>NUCLEOTIDE SEQUENCE [LARGE SCALE GENOMIC DNA]</scope>
    <source>
        <strain evidence="3 4">Nara gc5</strain>
    </source>
</reference>
<dbReference type="EMBL" id="ANPB02000003">
    <property type="protein sequence ID" value="KAF4486952.1"/>
    <property type="molecule type" value="Genomic_DNA"/>
</dbReference>
<evidence type="ECO:0000256" key="1">
    <source>
        <dbReference type="SAM" id="MobiDB-lite"/>
    </source>
</evidence>
<feature type="compositionally biased region" description="Basic residues" evidence="1">
    <location>
        <begin position="215"/>
        <end position="225"/>
    </location>
</feature>
<feature type="region of interest" description="Disordered" evidence="1">
    <location>
        <begin position="164"/>
        <end position="225"/>
    </location>
</feature>
<dbReference type="HOGENOM" id="CLU_1229840_0_0_1"/>
<dbReference type="InParanoid" id="L2GII5"/>
<evidence type="ECO:0000313" key="4">
    <source>
        <dbReference type="Proteomes" id="UP000011096"/>
    </source>
</evidence>
<gene>
    <name evidence="2" type="ORF">CGGC5_15087</name>
    <name evidence="3" type="ORF">CGGC5_v005855</name>
</gene>
<feature type="compositionally biased region" description="Polar residues" evidence="1">
    <location>
        <begin position="171"/>
        <end position="191"/>
    </location>
</feature>
<evidence type="ECO:0000313" key="2">
    <source>
        <dbReference type="EMBL" id="ELA38454.1"/>
    </source>
</evidence>
<feature type="compositionally biased region" description="Basic and acidic residues" evidence="1">
    <location>
        <begin position="204"/>
        <end position="214"/>
    </location>
</feature>